<protein>
    <recommendedName>
        <fullName evidence="2">Urease accessory protein UreH-like transmembrane domain-containing protein</fullName>
    </recommendedName>
</protein>
<dbReference type="Proteomes" id="UP000295724">
    <property type="component" value="Unassembled WGS sequence"/>
</dbReference>
<feature type="transmembrane region" description="Helical" evidence="1">
    <location>
        <begin position="71"/>
        <end position="93"/>
    </location>
</feature>
<proteinExistence type="predicted"/>
<sequence>MLSALTPLLIGFFSGFHCIAMCGGLCAAICQKQNSQQIVLTNLGRVFTYALLGALFAGLIQGASIQLELGALGWLLRLLMGTLLITAGLVIIFKDKAKWLLIQKPLPFWPVVANKLKTIQHSNSTPAAFFKGMLWGLIPCGLLYGMLIIAATTADVFRGASFMLFFGLGTLLPLLVSQVFIKKILASQKGHWLRAVSGGFVLILGLWIALSPWFAHRLIPDDNVFFTELNAVLSLCIP</sequence>
<reference evidence="3 4" key="1">
    <citation type="submission" date="2019-03" db="EMBL/GenBank/DDBJ databases">
        <title>Genomic Encyclopedia of Type Strains, Phase IV (KMG-IV): sequencing the most valuable type-strain genomes for metagenomic binning, comparative biology and taxonomic classification.</title>
        <authorList>
            <person name="Goeker M."/>
        </authorList>
    </citation>
    <scope>NUCLEOTIDE SEQUENCE [LARGE SCALE GENOMIC DNA]</scope>
    <source>
        <strain evidence="3 4">DSM 25488</strain>
    </source>
</reference>
<feature type="transmembrane region" description="Helical" evidence="1">
    <location>
        <begin position="160"/>
        <end position="181"/>
    </location>
</feature>
<comment type="caution">
    <text evidence="3">The sequence shown here is derived from an EMBL/GenBank/DDBJ whole genome shotgun (WGS) entry which is preliminary data.</text>
</comment>
<name>A0A4R6XZP9_9GAMM</name>
<organism evidence="3 4">
    <name type="scientific">Marinicella litoralis</name>
    <dbReference type="NCBI Taxonomy" id="644220"/>
    <lineage>
        <taxon>Bacteria</taxon>
        <taxon>Pseudomonadati</taxon>
        <taxon>Pseudomonadota</taxon>
        <taxon>Gammaproteobacteria</taxon>
        <taxon>Lysobacterales</taxon>
        <taxon>Marinicellaceae</taxon>
        <taxon>Marinicella</taxon>
    </lineage>
</organism>
<dbReference type="InterPro" id="IPR039447">
    <property type="entry name" value="UreH-like_TM_dom"/>
</dbReference>
<dbReference type="AlphaFoldDB" id="A0A4R6XZP9"/>
<gene>
    <name evidence="3" type="ORF">C8D91_0691</name>
</gene>
<evidence type="ECO:0000313" key="3">
    <source>
        <dbReference type="EMBL" id="TDR23824.1"/>
    </source>
</evidence>
<dbReference type="PANTHER" id="PTHR42208">
    <property type="entry name" value="HEAVY METAL TRANSPORTER-RELATED"/>
    <property type="match status" value="1"/>
</dbReference>
<feature type="transmembrane region" description="Helical" evidence="1">
    <location>
        <begin position="134"/>
        <end position="154"/>
    </location>
</feature>
<accession>A0A4R6XZP9</accession>
<keyword evidence="4" id="KW-1185">Reference proteome</keyword>
<feature type="transmembrane region" description="Helical" evidence="1">
    <location>
        <begin position="42"/>
        <end position="65"/>
    </location>
</feature>
<keyword evidence="1" id="KW-0812">Transmembrane</keyword>
<dbReference type="OrthoDB" id="9798690at2"/>
<keyword evidence="1" id="KW-0472">Membrane</keyword>
<dbReference type="EMBL" id="SNZB01000001">
    <property type="protein sequence ID" value="TDR23824.1"/>
    <property type="molecule type" value="Genomic_DNA"/>
</dbReference>
<evidence type="ECO:0000256" key="1">
    <source>
        <dbReference type="SAM" id="Phobius"/>
    </source>
</evidence>
<feature type="transmembrane region" description="Helical" evidence="1">
    <location>
        <begin position="6"/>
        <end position="30"/>
    </location>
</feature>
<dbReference type="RefSeq" id="WP_099017564.1">
    <property type="nucleotide sequence ID" value="NZ_NIHB01000001.1"/>
</dbReference>
<evidence type="ECO:0000313" key="4">
    <source>
        <dbReference type="Proteomes" id="UP000295724"/>
    </source>
</evidence>
<feature type="domain" description="Urease accessory protein UreH-like transmembrane" evidence="2">
    <location>
        <begin position="8"/>
        <end position="207"/>
    </location>
</feature>
<feature type="transmembrane region" description="Helical" evidence="1">
    <location>
        <begin position="193"/>
        <end position="215"/>
    </location>
</feature>
<dbReference type="Pfam" id="PF13386">
    <property type="entry name" value="DsbD_2"/>
    <property type="match status" value="1"/>
</dbReference>
<keyword evidence="1" id="KW-1133">Transmembrane helix</keyword>
<dbReference type="PANTHER" id="PTHR42208:SF1">
    <property type="entry name" value="HEAVY METAL TRANSPORTER"/>
    <property type="match status" value="1"/>
</dbReference>
<evidence type="ECO:0000259" key="2">
    <source>
        <dbReference type="Pfam" id="PF13386"/>
    </source>
</evidence>